<sequence length="609" mass="65120">MSTHDTPAPATTSASAPSRVTRSKSSSVQESMPIVDAPFQFLIDYFLSTRNQWVSGADAAEAIKNLGLHPMEEGEKTFKHILHQWESRRLSAGLPNPFERNWRPGVTPASNGRAPWNKIVVRCSPETANGRMGRFHPEDYRELDLDEYPESPKKTLPAASTSGTHALVESSARTPGRAAKTSASTETTPVVSRSNLAASASMLFQENATSAPEEEDVDVEMVDEDSIAPGVESASSMGKGSEVGGGDGALGASSSPELHTAQPAAFKKRSHENTVGPNTTTATATAAPLSDTAPSLEDPVIERPAKRARGRPSKASREGEEASAASRVAATPTMAATPADPAVITAASTSSSPPLADLGGSDLAAVAEPDAHVDTPAQSPVRGSPIRASPRSKRTIEKAVHLLPCVRRTVQNHPASVQRDLKILEVQGEQIQTALANIMRLGKDALARPDLSAKFETMVAQLAEANKKIALIEVQATLVKEQDRKKIALVEEENAQLQRKLDTARKKKKKRARGETVGDKDWWVAAVLGTVAQRGQREKEEAWDRSSAYSSSSPQFIRPPHIPSSLPPLLAEPEGLIAEDVCYLDCRSASLPNPILRPSRACMLSDGRA</sequence>
<keyword evidence="1" id="KW-0175">Coiled coil</keyword>
<protein>
    <submittedName>
        <fullName evidence="3">Uncharacterized protein</fullName>
    </submittedName>
</protein>
<organism evidence="3 4">
    <name type="scientific">Blyttiomyces helicus</name>
    <dbReference type="NCBI Taxonomy" id="388810"/>
    <lineage>
        <taxon>Eukaryota</taxon>
        <taxon>Fungi</taxon>
        <taxon>Fungi incertae sedis</taxon>
        <taxon>Chytridiomycota</taxon>
        <taxon>Chytridiomycota incertae sedis</taxon>
        <taxon>Chytridiomycetes</taxon>
        <taxon>Chytridiomycetes incertae sedis</taxon>
        <taxon>Blyttiomyces</taxon>
    </lineage>
</organism>
<evidence type="ECO:0000313" key="3">
    <source>
        <dbReference type="EMBL" id="RKO93443.1"/>
    </source>
</evidence>
<evidence type="ECO:0000256" key="2">
    <source>
        <dbReference type="SAM" id="MobiDB-lite"/>
    </source>
</evidence>
<evidence type="ECO:0000256" key="1">
    <source>
        <dbReference type="SAM" id="Coils"/>
    </source>
</evidence>
<reference evidence="4" key="1">
    <citation type="journal article" date="2018" name="Nat. Microbiol.">
        <title>Leveraging single-cell genomics to expand the fungal tree of life.</title>
        <authorList>
            <person name="Ahrendt S.R."/>
            <person name="Quandt C.A."/>
            <person name="Ciobanu D."/>
            <person name="Clum A."/>
            <person name="Salamov A."/>
            <person name="Andreopoulos B."/>
            <person name="Cheng J.F."/>
            <person name="Woyke T."/>
            <person name="Pelin A."/>
            <person name="Henrissat B."/>
            <person name="Reynolds N.K."/>
            <person name="Benny G.L."/>
            <person name="Smith M.E."/>
            <person name="James T.Y."/>
            <person name="Grigoriev I.V."/>
        </authorList>
    </citation>
    <scope>NUCLEOTIDE SEQUENCE [LARGE SCALE GENOMIC DNA]</scope>
</reference>
<evidence type="ECO:0000313" key="4">
    <source>
        <dbReference type="Proteomes" id="UP000269721"/>
    </source>
</evidence>
<feature type="compositionally biased region" description="Polar residues" evidence="2">
    <location>
        <begin position="181"/>
        <end position="192"/>
    </location>
</feature>
<feature type="region of interest" description="Disordered" evidence="2">
    <location>
        <begin position="372"/>
        <end position="393"/>
    </location>
</feature>
<dbReference type="EMBL" id="KZ994241">
    <property type="protein sequence ID" value="RKO93443.1"/>
    <property type="molecule type" value="Genomic_DNA"/>
</dbReference>
<feature type="region of interest" description="Disordered" evidence="2">
    <location>
        <begin position="1"/>
        <end position="29"/>
    </location>
</feature>
<feature type="compositionally biased region" description="Low complexity" evidence="2">
    <location>
        <begin position="322"/>
        <end position="335"/>
    </location>
</feature>
<dbReference type="Proteomes" id="UP000269721">
    <property type="component" value="Unassembled WGS sequence"/>
</dbReference>
<feature type="region of interest" description="Disordered" evidence="2">
    <location>
        <begin position="148"/>
        <end position="192"/>
    </location>
</feature>
<feature type="region of interest" description="Disordered" evidence="2">
    <location>
        <begin position="536"/>
        <end position="560"/>
    </location>
</feature>
<keyword evidence="4" id="KW-1185">Reference proteome</keyword>
<dbReference type="AlphaFoldDB" id="A0A4P9WN18"/>
<gene>
    <name evidence="3" type="ORF">BDK51DRAFT_51814</name>
</gene>
<feature type="compositionally biased region" description="Low complexity" evidence="2">
    <location>
        <begin position="1"/>
        <end position="18"/>
    </location>
</feature>
<name>A0A4P9WN18_9FUNG</name>
<accession>A0A4P9WN18</accession>
<feature type="region of interest" description="Disordered" evidence="2">
    <location>
        <begin position="230"/>
        <end position="335"/>
    </location>
</feature>
<feature type="coiled-coil region" evidence="1">
    <location>
        <begin position="480"/>
        <end position="510"/>
    </location>
</feature>
<proteinExistence type="predicted"/>